<dbReference type="EC" id="2.7.8.26" evidence="5 19"/>
<dbReference type="PANTHER" id="PTHR34148">
    <property type="entry name" value="ADENOSYLCOBINAMIDE-GDP RIBAZOLETRANSFERASE"/>
    <property type="match status" value="1"/>
</dbReference>
<comment type="subcellular location">
    <subcellularLocation>
        <location evidence="2 19">Cell membrane</location>
        <topology evidence="2 19">Multi-pass membrane protein</topology>
    </subcellularLocation>
</comment>
<evidence type="ECO:0000256" key="3">
    <source>
        <dbReference type="ARBA" id="ARBA00004663"/>
    </source>
</evidence>
<comment type="catalytic activity">
    <reaction evidence="18 19">
        <text>alpha-ribazole 5'-phosphate + adenosylcob(III)inamide-GDP = adenosylcob(III)alamin 5'-phosphate + GMP + H(+)</text>
        <dbReference type="Rhea" id="RHEA:23560"/>
        <dbReference type="ChEBI" id="CHEBI:15378"/>
        <dbReference type="ChEBI" id="CHEBI:57918"/>
        <dbReference type="ChEBI" id="CHEBI:58115"/>
        <dbReference type="ChEBI" id="CHEBI:60487"/>
        <dbReference type="ChEBI" id="CHEBI:60493"/>
        <dbReference type="EC" id="2.7.8.26"/>
    </reaction>
</comment>
<keyword evidence="12 19" id="KW-1133">Transmembrane helix</keyword>
<dbReference type="PANTHER" id="PTHR34148:SF1">
    <property type="entry name" value="ADENOSYLCOBINAMIDE-GDP RIBAZOLETRANSFERASE"/>
    <property type="match status" value="1"/>
</dbReference>
<comment type="function">
    <text evidence="14 19">Joins adenosylcobinamide-GDP and alpha-ribazole to generate adenosylcobalamin (Ado-cobalamin). Also synthesizes adenosylcobalamin 5'-phosphate from adenosylcobinamide-GDP and alpha-ribazole 5'-phosphate.</text>
</comment>
<evidence type="ECO:0000256" key="11">
    <source>
        <dbReference type="ARBA" id="ARBA00022842"/>
    </source>
</evidence>
<dbReference type="GO" id="GO:0005886">
    <property type="term" value="C:plasma membrane"/>
    <property type="evidence" value="ECO:0007669"/>
    <property type="project" value="UniProtKB-SubCell"/>
</dbReference>
<evidence type="ECO:0000256" key="14">
    <source>
        <dbReference type="ARBA" id="ARBA00025228"/>
    </source>
</evidence>
<accession>A0A058ZJC4</accession>
<evidence type="ECO:0000256" key="16">
    <source>
        <dbReference type="ARBA" id="ARBA00032853"/>
    </source>
</evidence>
<comment type="similarity">
    <text evidence="4 19">Belongs to the CobS family.</text>
</comment>
<feature type="transmembrane region" description="Helical" evidence="19">
    <location>
        <begin position="137"/>
        <end position="162"/>
    </location>
</feature>
<comment type="catalytic activity">
    <reaction evidence="17 19">
        <text>alpha-ribazole + adenosylcob(III)inamide-GDP = adenosylcob(III)alamin + GMP + H(+)</text>
        <dbReference type="Rhea" id="RHEA:16049"/>
        <dbReference type="ChEBI" id="CHEBI:10329"/>
        <dbReference type="ChEBI" id="CHEBI:15378"/>
        <dbReference type="ChEBI" id="CHEBI:18408"/>
        <dbReference type="ChEBI" id="CHEBI:58115"/>
        <dbReference type="ChEBI" id="CHEBI:60487"/>
        <dbReference type="EC" id="2.7.8.26"/>
    </reaction>
</comment>
<sequence>MNLTARWSELRIALMLLTRLPAGRIKGQVPSMAQSVWAWPIVGAVVGGLAALTYGAAFAVGFGPVLAAMLSLTVGLFVTGAMHEDGLADLADGFGGGQSRHRKLEIMRDSRIGTYGVAALILSILLRVAAIESVANPIVVLPAMITLAVISRTMMALWLYALPPARTDGLGHGAARPAPLAVAAALTLAGMLSVLLLPFGTGLGVVVATVLGSGLVAMTAMRQIGGQTGDVMGGAQQIGEISGWLALVILIEI</sequence>
<evidence type="ECO:0000313" key="20">
    <source>
        <dbReference type="EMBL" id="KCV81272.1"/>
    </source>
</evidence>
<evidence type="ECO:0000256" key="9">
    <source>
        <dbReference type="ARBA" id="ARBA00022679"/>
    </source>
</evidence>
<gene>
    <name evidence="19" type="primary">cobS</name>
    <name evidence="20" type="ORF">ATO10_12749</name>
</gene>
<reference evidence="20 21" key="1">
    <citation type="submission" date="2013-04" db="EMBL/GenBank/DDBJ databases">
        <title>Shimia sp. 22II-S11-Z10 Genome Sequencing.</title>
        <authorList>
            <person name="Lai Q."/>
            <person name="Li G."/>
            <person name="Shao Z."/>
        </authorList>
    </citation>
    <scope>NUCLEOTIDE SEQUENCE [LARGE SCALE GENOMIC DNA]</scope>
    <source>
        <strain evidence="21">22II-S11-Z10</strain>
    </source>
</reference>
<dbReference type="Proteomes" id="UP000024836">
    <property type="component" value="Unassembled WGS sequence"/>
</dbReference>
<dbReference type="NCBIfam" id="TIGR00317">
    <property type="entry name" value="cobS"/>
    <property type="match status" value="1"/>
</dbReference>
<evidence type="ECO:0000256" key="2">
    <source>
        <dbReference type="ARBA" id="ARBA00004651"/>
    </source>
</evidence>
<proteinExistence type="inferred from homology"/>
<evidence type="ECO:0000256" key="10">
    <source>
        <dbReference type="ARBA" id="ARBA00022692"/>
    </source>
</evidence>
<keyword evidence="21" id="KW-1185">Reference proteome</keyword>
<dbReference type="GO" id="GO:0051073">
    <property type="term" value="F:adenosylcobinamide-GDP ribazoletransferase activity"/>
    <property type="evidence" value="ECO:0007669"/>
    <property type="project" value="UniProtKB-UniRule"/>
</dbReference>
<keyword evidence="9 19" id="KW-0808">Transferase</keyword>
<dbReference type="UniPathway" id="UPA00148">
    <property type="reaction ID" value="UER00238"/>
</dbReference>
<evidence type="ECO:0000256" key="13">
    <source>
        <dbReference type="ARBA" id="ARBA00023136"/>
    </source>
</evidence>
<evidence type="ECO:0000256" key="7">
    <source>
        <dbReference type="ARBA" id="ARBA00022475"/>
    </source>
</evidence>
<keyword evidence="8 19" id="KW-0169">Cobalamin biosynthesis</keyword>
<dbReference type="AlphaFoldDB" id="A0A058ZJC4"/>
<evidence type="ECO:0000256" key="17">
    <source>
        <dbReference type="ARBA" id="ARBA00048623"/>
    </source>
</evidence>
<evidence type="ECO:0000313" key="21">
    <source>
        <dbReference type="Proteomes" id="UP000024836"/>
    </source>
</evidence>
<evidence type="ECO:0000256" key="4">
    <source>
        <dbReference type="ARBA" id="ARBA00010561"/>
    </source>
</evidence>
<dbReference type="STRING" id="1461693.ATO10_12749"/>
<dbReference type="HAMAP" id="MF_00719">
    <property type="entry name" value="CobS"/>
    <property type="match status" value="1"/>
</dbReference>
<feature type="transmembrane region" description="Helical" evidence="19">
    <location>
        <begin position="54"/>
        <end position="78"/>
    </location>
</feature>
<feature type="transmembrane region" description="Helical" evidence="19">
    <location>
        <begin position="203"/>
        <end position="221"/>
    </location>
</feature>
<dbReference type="PATRIC" id="fig|1461693.3.peg.2584"/>
<feature type="transmembrane region" description="Helical" evidence="19">
    <location>
        <begin position="112"/>
        <end position="131"/>
    </location>
</feature>
<keyword evidence="10 19" id="KW-0812">Transmembrane</keyword>
<name>A0A058ZJC4_9RHOB</name>
<evidence type="ECO:0000256" key="1">
    <source>
        <dbReference type="ARBA" id="ARBA00001946"/>
    </source>
</evidence>
<keyword evidence="7 19" id="KW-1003">Cell membrane</keyword>
<dbReference type="RefSeq" id="WP_035252195.1">
    <property type="nucleotide sequence ID" value="NZ_AQQY01000009.1"/>
</dbReference>
<evidence type="ECO:0000256" key="6">
    <source>
        <dbReference type="ARBA" id="ARBA00015850"/>
    </source>
</evidence>
<dbReference type="eggNOG" id="COG0368">
    <property type="taxonomic scope" value="Bacteria"/>
</dbReference>
<keyword evidence="11 19" id="KW-0460">Magnesium</keyword>
<dbReference type="Pfam" id="PF02654">
    <property type="entry name" value="CobS"/>
    <property type="match status" value="1"/>
</dbReference>
<dbReference type="GO" id="GO:0009236">
    <property type="term" value="P:cobalamin biosynthetic process"/>
    <property type="evidence" value="ECO:0007669"/>
    <property type="project" value="UniProtKB-UniRule"/>
</dbReference>
<keyword evidence="13 19" id="KW-0472">Membrane</keyword>
<evidence type="ECO:0000256" key="15">
    <source>
        <dbReference type="ARBA" id="ARBA00032605"/>
    </source>
</evidence>
<evidence type="ECO:0000256" key="8">
    <source>
        <dbReference type="ARBA" id="ARBA00022573"/>
    </source>
</evidence>
<feature type="transmembrane region" description="Helical" evidence="19">
    <location>
        <begin position="174"/>
        <end position="197"/>
    </location>
</feature>
<organism evidence="20 21">
    <name type="scientific">Actibacterium atlanticum</name>
    <dbReference type="NCBI Taxonomy" id="1461693"/>
    <lineage>
        <taxon>Bacteria</taxon>
        <taxon>Pseudomonadati</taxon>
        <taxon>Pseudomonadota</taxon>
        <taxon>Alphaproteobacteria</taxon>
        <taxon>Rhodobacterales</taxon>
        <taxon>Roseobacteraceae</taxon>
        <taxon>Actibacterium</taxon>
    </lineage>
</organism>
<comment type="cofactor">
    <cofactor evidence="1 19">
        <name>Mg(2+)</name>
        <dbReference type="ChEBI" id="CHEBI:18420"/>
    </cofactor>
</comment>
<protein>
    <recommendedName>
        <fullName evidence="6 19">Adenosylcobinamide-GDP ribazoletransferase</fullName>
        <ecNumber evidence="5 19">2.7.8.26</ecNumber>
    </recommendedName>
    <alternativeName>
        <fullName evidence="16 19">Cobalamin synthase</fullName>
    </alternativeName>
    <alternativeName>
        <fullName evidence="15 19">Cobalamin-5'-phosphate synthase</fullName>
    </alternativeName>
</protein>
<evidence type="ECO:0000256" key="18">
    <source>
        <dbReference type="ARBA" id="ARBA00049504"/>
    </source>
</evidence>
<dbReference type="OrthoDB" id="9794626at2"/>
<comment type="caution">
    <text evidence="20">The sequence shown here is derived from an EMBL/GenBank/DDBJ whole genome shotgun (WGS) entry which is preliminary data.</text>
</comment>
<comment type="pathway">
    <text evidence="3 19">Cofactor biosynthesis; adenosylcobalamin biosynthesis; adenosylcobalamin from cob(II)yrinate a,c-diamide: step 7/7.</text>
</comment>
<dbReference type="GO" id="GO:0008818">
    <property type="term" value="F:cobalamin 5'-phosphate synthase activity"/>
    <property type="evidence" value="ECO:0007669"/>
    <property type="project" value="UniProtKB-UniRule"/>
</dbReference>
<evidence type="ECO:0000256" key="19">
    <source>
        <dbReference type="HAMAP-Rule" id="MF_00719"/>
    </source>
</evidence>
<dbReference type="InterPro" id="IPR003805">
    <property type="entry name" value="CobS"/>
</dbReference>
<dbReference type="EMBL" id="AQQY01000009">
    <property type="protein sequence ID" value="KCV81272.1"/>
    <property type="molecule type" value="Genomic_DNA"/>
</dbReference>
<evidence type="ECO:0000256" key="12">
    <source>
        <dbReference type="ARBA" id="ARBA00022989"/>
    </source>
</evidence>
<evidence type="ECO:0000256" key="5">
    <source>
        <dbReference type="ARBA" id="ARBA00013200"/>
    </source>
</evidence>